<dbReference type="InterPro" id="IPR000477">
    <property type="entry name" value="RT_dom"/>
</dbReference>
<dbReference type="Gene3D" id="3.30.70.270">
    <property type="match status" value="1"/>
</dbReference>
<dbReference type="PANTHER" id="PTHR24559">
    <property type="entry name" value="TRANSPOSON TY3-I GAG-POL POLYPROTEIN"/>
    <property type="match status" value="1"/>
</dbReference>
<evidence type="ECO:0000313" key="2">
    <source>
        <dbReference type="EMBL" id="GIX83458.1"/>
    </source>
</evidence>
<feature type="domain" description="Reverse transcriptase" evidence="1">
    <location>
        <begin position="1"/>
        <end position="65"/>
    </location>
</feature>
<dbReference type="PANTHER" id="PTHR24559:SF444">
    <property type="entry name" value="REVERSE TRANSCRIPTASE DOMAIN-CONTAINING PROTEIN"/>
    <property type="match status" value="1"/>
</dbReference>
<evidence type="ECO:0000259" key="1">
    <source>
        <dbReference type="Pfam" id="PF00078"/>
    </source>
</evidence>
<organism evidence="2 3">
    <name type="scientific">Caerostris darwini</name>
    <dbReference type="NCBI Taxonomy" id="1538125"/>
    <lineage>
        <taxon>Eukaryota</taxon>
        <taxon>Metazoa</taxon>
        <taxon>Ecdysozoa</taxon>
        <taxon>Arthropoda</taxon>
        <taxon>Chelicerata</taxon>
        <taxon>Arachnida</taxon>
        <taxon>Araneae</taxon>
        <taxon>Araneomorphae</taxon>
        <taxon>Entelegynae</taxon>
        <taxon>Araneoidea</taxon>
        <taxon>Araneidae</taxon>
        <taxon>Caerostris</taxon>
    </lineage>
</organism>
<dbReference type="EMBL" id="BPLQ01001621">
    <property type="protein sequence ID" value="GIX83458.1"/>
    <property type="molecule type" value="Genomic_DNA"/>
</dbReference>
<comment type="caution">
    <text evidence="2">The sequence shown here is derived from an EMBL/GenBank/DDBJ whole genome shotgun (WGS) entry which is preliminary data.</text>
</comment>
<reference evidence="2 3" key="1">
    <citation type="submission" date="2021-06" db="EMBL/GenBank/DDBJ databases">
        <title>Caerostris darwini draft genome.</title>
        <authorList>
            <person name="Kono N."/>
            <person name="Arakawa K."/>
        </authorList>
    </citation>
    <scope>NUCLEOTIDE SEQUENCE [LARGE SCALE GENOMIC DNA]</scope>
</reference>
<dbReference type="GO" id="GO:0071897">
    <property type="term" value="P:DNA biosynthetic process"/>
    <property type="evidence" value="ECO:0007669"/>
    <property type="project" value="UniProtKB-ARBA"/>
</dbReference>
<sequence length="167" mass="18416">MPFGLKNASASFQTLMSIVLAGLSELQINAYIDDVIVASKTVQGHLQKLKIVFQRLTAANLKLQPMPEKEILEGESPSNAELEIPVDVSPTSVQRLPSEEEILKEFPPYTLQLETGNFLEEENYENQGNLVNLSGSGEELSEVPEPVVEIQNGKGELDRIPSESNEH</sequence>
<dbReference type="InterPro" id="IPR043128">
    <property type="entry name" value="Rev_trsase/Diguanyl_cyclase"/>
</dbReference>
<accession>A0AAV4NFM1</accession>
<proteinExistence type="predicted"/>
<gene>
    <name evidence="2" type="primary">pol_1355</name>
    <name evidence="2" type="ORF">CDAR_574701</name>
</gene>
<dbReference type="Pfam" id="PF00078">
    <property type="entry name" value="RVT_1"/>
    <property type="match status" value="1"/>
</dbReference>
<protein>
    <submittedName>
        <fullName evidence="2">Retrovirus-related Pol polyprotein from transposon 297</fullName>
    </submittedName>
</protein>
<dbReference type="Proteomes" id="UP001054837">
    <property type="component" value="Unassembled WGS sequence"/>
</dbReference>
<dbReference type="SUPFAM" id="SSF56672">
    <property type="entry name" value="DNA/RNA polymerases"/>
    <property type="match status" value="1"/>
</dbReference>
<dbReference type="InterPro" id="IPR043502">
    <property type="entry name" value="DNA/RNA_pol_sf"/>
</dbReference>
<evidence type="ECO:0000313" key="3">
    <source>
        <dbReference type="Proteomes" id="UP001054837"/>
    </source>
</evidence>
<dbReference type="AlphaFoldDB" id="A0AAV4NFM1"/>
<dbReference type="InterPro" id="IPR053134">
    <property type="entry name" value="RNA-dir_DNA_polymerase"/>
</dbReference>
<name>A0AAV4NFM1_9ARAC</name>
<keyword evidence="3" id="KW-1185">Reference proteome</keyword>